<dbReference type="PANTHER" id="PTHR39082:SF1">
    <property type="entry name" value="SCAVENGER RECEPTOR CLASS A MEMBER 3"/>
    <property type="match status" value="1"/>
</dbReference>
<evidence type="ECO:0000256" key="1">
    <source>
        <dbReference type="SAM" id="Coils"/>
    </source>
</evidence>
<sequence>MKASPEHQRRLLDIADLDRRIAQAERARTTPAQGARINELAAVRQQQLGELTALTGVLDDAKAELARLESDVALAAQRRDKDAERLATATDPKQAQALENEIESLGRRITMLEDSELDVMGRVEEAQAAVDAQQALIDQTQSEGAQLTAAAKADMAAAATEGEHLTRDRAAVAESVPAELLAEYTRRAARGGIGVGLLRRRICEGCQMVLAGSELNAVRAAAADDVVSCPECGGILVRTEESGL</sequence>
<dbReference type="InterPro" id="IPR003743">
    <property type="entry name" value="Zf-RING_7"/>
</dbReference>
<evidence type="ECO:0000259" key="3">
    <source>
        <dbReference type="Pfam" id="PF24481"/>
    </source>
</evidence>
<feature type="domain" description="C4-type zinc ribbon" evidence="2">
    <location>
        <begin position="203"/>
        <end position="236"/>
    </location>
</feature>
<evidence type="ECO:0000313" key="5">
    <source>
        <dbReference type="Proteomes" id="UP000515708"/>
    </source>
</evidence>
<dbReference type="Pfam" id="PF24481">
    <property type="entry name" value="CT398_CC"/>
    <property type="match status" value="1"/>
</dbReference>
<accession>A0A7D8AL65</accession>
<dbReference type="RefSeq" id="WP_182253284.1">
    <property type="nucleotide sequence ID" value="NZ_CP043732.1"/>
</dbReference>
<feature type="domain" description="CT398-like coiled coil hairpin" evidence="3">
    <location>
        <begin position="15"/>
        <end position="192"/>
    </location>
</feature>
<dbReference type="Proteomes" id="UP000515708">
    <property type="component" value="Chromosome"/>
</dbReference>
<dbReference type="PANTHER" id="PTHR39082">
    <property type="entry name" value="PHOSPHOLIPASE C-BETA-2-RELATED"/>
    <property type="match status" value="1"/>
</dbReference>
<dbReference type="AlphaFoldDB" id="A0A7D8AL65"/>
<organism evidence="4 5">
    <name type="scientific">Microbacterium esteraromaticum</name>
    <dbReference type="NCBI Taxonomy" id="57043"/>
    <lineage>
        <taxon>Bacteria</taxon>
        <taxon>Bacillati</taxon>
        <taxon>Actinomycetota</taxon>
        <taxon>Actinomycetes</taxon>
        <taxon>Micrococcales</taxon>
        <taxon>Microbacteriaceae</taxon>
        <taxon>Microbacterium</taxon>
    </lineage>
</organism>
<dbReference type="Gene3D" id="1.10.287.1490">
    <property type="match status" value="1"/>
</dbReference>
<keyword evidence="4" id="KW-0238">DNA-binding</keyword>
<protein>
    <submittedName>
        <fullName evidence="4">DNA-binding protein</fullName>
    </submittedName>
</protein>
<dbReference type="InterPro" id="IPR052376">
    <property type="entry name" value="Oxidative_Scav/Glycosyltrans"/>
</dbReference>
<gene>
    <name evidence="4" type="ORF">FVO59_14540</name>
</gene>
<evidence type="ECO:0000259" key="2">
    <source>
        <dbReference type="Pfam" id="PF02591"/>
    </source>
</evidence>
<dbReference type="EMBL" id="CP043732">
    <property type="protein sequence ID" value="QMU98266.1"/>
    <property type="molecule type" value="Genomic_DNA"/>
</dbReference>
<feature type="coiled-coil region" evidence="1">
    <location>
        <begin position="51"/>
        <end position="143"/>
    </location>
</feature>
<dbReference type="InterPro" id="IPR056003">
    <property type="entry name" value="CT398_CC_hairpin"/>
</dbReference>
<keyword evidence="1" id="KW-0175">Coiled coil</keyword>
<evidence type="ECO:0000313" key="4">
    <source>
        <dbReference type="EMBL" id="QMU98266.1"/>
    </source>
</evidence>
<name>A0A7D8AL65_9MICO</name>
<dbReference type="GO" id="GO:0003677">
    <property type="term" value="F:DNA binding"/>
    <property type="evidence" value="ECO:0007669"/>
    <property type="project" value="UniProtKB-KW"/>
</dbReference>
<reference evidence="4 5" key="1">
    <citation type="journal article" date="2020" name="Front. Microbiol.">
        <title>Design of Bacterial Strain-Specific qPCR Assays Using NGS Data and Publicly Available Resources and Its Application to Track Biocontrol Strains.</title>
        <authorList>
            <person name="Hernandez I."/>
            <person name="Sant C."/>
            <person name="Martinez R."/>
            <person name="Fernandez C."/>
        </authorList>
    </citation>
    <scope>NUCLEOTIDE SEQUENCE [LARGE SCALE GENOMIC DNA]</scope>
    <source>
        <strain evidence="4 5">B24</strain>
    </source>
</reference>
<dbReference type="Pfam" id="PF02591">
    <property type="entry name" value="Zn_ribbon_9"/>
    <property type="match status" value="1"/>
</dbReference>
<proteinExistence type="predicted"/>